<evidence type="ECO:0000313" key="3">
    <source>
        <dbReference type="Proteomes" id="UP000594001"/>
    </source>
</evidence>
<dbReference type="AlphaFoldDB" id="A0A7L9RSN6"/>
<protein>
    <submittedName>
        <fullName evidence="2">Uncharacterized protein</fullName>
    </submittedName>
</protein>
<feature type="signal peptide" evidence="1">
    <location>
        <begin position="1"/>
        <end position="24"/>
    </location>
</feature>
<organism evidence="2 3">
    <name type="scientific">Candidatus Bodocaedibacter vickermanii</name>
    <dbReference type="NCBI Taxonomy" id="2741701"/>
    <lineage>
        <taxon>Bacteria</taxon>
        <taxon>Pseudomonadati</taxon>
        <taxon>Pseudomonadota</taxon>
        <taxon>Alphaproteobacteria</taxon>
        <taxon>Holosporales</taxon>
        <taxon>Candidatus Paracaedibacteraceae</taxon>
        <taxon>Candidatus Bodocaedibacter</taxon>
    </lineage>
</organism>
<accession>A0A7L9RSN6</accession>
<gene>
    <name evidence="2" type="ORF">CPBP_00160</name>
</gene>
<sequence>MRIILNLSAFAFMWLSLVSGSAWDLGHDQDTFNIDIDVKLVWDGEPVNCVCNHGSASCESPYFNIGLKRLYSQHGDKSFESVVAAAMGSIIQQFQSAGILPGRNFTYTSMQLIRKDLEPDLEPDSDDECAVLWQAPMSEIVDQIDVLKPLALENRLAQTNLDERSGL</sequence>
<evidence type="ECO:0000313" key="2">
    <source>
        <dbReference type="EMBL" id="QOL19408.1"/>
    </source>
</evidence>
<keyword evidence="3" id="KW-1185">Reference proteome</keyword>
<keyword evidence="1" id="KW-0732">Signal</keyword>
<proteinExistence type="predicted"/>
<dbReference type="EMBL" id="CP054719">
    <property type="protein sequence ID" value="QOL19408.1"/>
    <property type="molecule type" value="Genomic_DNA"/>
</dbReference>
<dbReference type="Proteomes" id="UP000594001">
    <property type="component" value="Chromosome"/>
</dbReference>
<reference evidence="2 3" key="1">
    <citation type="submission" date="2020-06" db="EMBL/GenBank/DDBJ databases">
        <title>The endosymbiont of the kinetoplastid Bodo saltans is a Paracaedibacter-like alpha-proteobacterium possessing a putative toxin-antitoxin system.</title>
        <authorList>
            <person name="Midha S."/>
            <person name="Rigden D.J."/>
            <person name="Siozios S."/>
            <person name="Hurst G.D.D."/>
            <person name="Jackson A.P."/>
        </authorList>
    </citation>
    <scope>NUCLEOTIDE SEQUENCE [LARGE SCALE GENOMIC DNA]</scope>
    <source>
        <strain evidence="2">Lake Konstanz</strain>
    </source>
</reference>
<dbReference type="RefSeq" id="WP_350332161.1">
    <property type="nucleotide sequence ID" value="NZ_CP054719.1"/>
</dbReference>
<feature type="chain" id="PRO_5032467855" evidence="1">
    <location>
        <begin position="25"/>
        <end position="167"/>
    </location>
</feature>
<dbReference type="KEGG" id="pbal:CPBP_00160"/>
<evidence type="ECO:0000256" key="1">
    <source>
        <dbReference type="SAM" id="SignalP"/>
    </source>
</evidence>
<name>A0A7L9RSN6_9PROT</name>